<accession>A0AB94ITC1</accession>
<gene>
    <name evidence="4" type="ORF">BAVI_03104</name>
</gene>
<evidence type="ECO:0000313" key="4">
    <source>
        <dbReference type="EMBL" id="ETI70296.1"/>
    </source>
</evidence>
<dbReference type="Proteomes" id="UP000018877">
    <property type="component" value="Unassembled WGS sequence"/>
</dbReference>
<dbReference type="RefSeq" id="WP_024026837.1">
    <property type="nucleotide sequence ID" value="NZ_ALAN01000022.1"/>
</dbReference>
<comment type="subcellular location">
    <subcellularLocation>
        <location evidence="1">Cell surface</location>
    </subcellularLocation>
</comment>
<evidence type="ECO:0000256" key="2">
    <source>
        <dbReference type="ARBA" id="ARBA00023287"/>
    </source>
</evidence>
<dbReference type="GO" id="GO:0030420">
    <property type="term" value="P:establishment of competence for transformation"/>
    <property type="evidence" value="ECO:0007669"/>
    <property type="project" value="UniProtKB-KW"/>
</dbReference>
<dbReference type="Pfam" id="PF07963">
    <property type="entry name" value="N_methyl"/>
    <property type="match status" value="1"/>
</dbReference>
<keyword evidence="3" id="KW-1133">Transmembrane helix</keyword>
<comment type="caution">
    <text evidence="4">The sequence shown here is derived from an EMBL/GenBank/DDBJ whole genome shotgun (WGS) entry which is preliminary data.</text>
</comment>
<dbReference type="InterPro" id="IPR012902">
    <property type="entry name" value="N_methyl_site"/>
</dbReference>
<organism evidence="4 5">
    <name type="scientific">Neobacillus vireti LMG 21834</name>
    <dbReference type="NCBI Taxonomy" id="1131730"/>
    <lineage>
        <taxon>Bacteria</taxon>
        <taxon>Bacillati</taxon>
        <taxon>Bacillota</taxon>
        <taxon>Bacilli</taxon>
        <taxon>Bacillales</taxon>
        <taxon>Bacillaceae</taxon>
        <taxon>Neobacillus</taxon>
    </lineage>
</organism>
<evidence type="ECO:0000256" key="1">
    <source>
        <dbReference type="ARBA" id="ARBA00004241"/>
    </source>
</evidence>
<dbReference type="AlphaFoldDB" id="A0AB94ITC1"/>
<dbReference type="GO" id="GO:0009986">
    <property type="term" value="C:cell surface"/>
    <property type="evidence" value="ECO:0007669"/>
    <property type="project" value="UniProtKB-SubCell"/>
</dbReference>
<evidence type="ECO:0008006" key="6">
    <source>
        <dbReference type="Google" id="ProtNLM"/>
    </source>
</evidence>
<feature type="transmembrane region" description="Helical" evidence="3">
    <location>
        <begin position="12"/>
        <end position="34"/>
    </location>
</feature>
<dbReference type="PROSITE" id="PS00409">
    <property type="entry name" value="PROKAR_NTER_METHYL"/>
    <property type="match status" value="1"/>
</dbReference>
<evidence type="ECO:0000313" key="5">
    <source>
        <dbReference type="Proteomes" id="UP000018877"/>
    </source>
</evidence>
<name>A0AB94ITC1_9BACI</name>
<dbReference type="NCBIfam" id="TIGR02532">
    <property type="entry name" value="IV_pilin_GFxxxE"/>
    <property type="match status" value="1"/>
</dbReference>
<evidence type="ECO:0000256" key="3">
    <source>
        <dbReference type="SAM" id="Phobius"/>
    </source>
</evidence>
<keyword evidence="3" id="KW-0472">Membrane</keyword>
<keyword evidence="5" id="KW-1185">Reference proteome</keyword>
<sequence>MRKLLTSNRGMTLIEVLATLVIMSILSGVIYSVFVTGLKLYQKIGIEGQLRDDADYVATMILNEMYNSPPNYILPYEDNVTGANGIQMVRYKPKNVEGFIVEDSTEIEDNILIYQENQKFYIEKLNEKNESMEKTEIQTVKVKNTTVTDGTNSETSSISIGSCSLTDSSGKCQHGRISLNLVIEDSNQGPNSFIKTKPLILKSSFGF</sequence>
<reference evidence="4 5" key="1">
    <citation type="journal article" date="2014" name="Environ. Microbiol.">
        <title>The nitrate-ammonifying and nosZ-carrying bacterium Bacillus vireti is a potent source and sink for nitric and nitrous oxide under high nitrate conditions.</title>
        <authorList>
            <person name="Mania D."/>
            <person name="Heylen K."/>
            <person name="van Spanning R.J."/>
            <person name="Frostegard A."/>
        </authorList>
    </citation>
    <scope>NUCLEOTIDE SEQUENCE [LARGE SCALE GENOMIC DNA]</scope>
    <source>
        <strain evidence="4 5">LMG 21834</strain>
    </source>
</reference>
<keyword evidence="3" id="KW-0812">Transmembrane</keyword>
<keyword evidence="2" id="KW-0178">Competence</keyword>
<protein>
    <recommendedName>
        <fullName evidence="6">Prepilin-type N-terminal cleavage/methylation domain-containing protein</fullName>
    </recommendedName>
</protein>
<proteinExistence type="predicted"/>
<dbReference type="EMBL" id="ALAN01000022">
    <property type="protein sequence ID" value="ETI70296.1"/>
    <property type="molecule type" value="Genomic_DNA"/>
</dbReference>